<reference evidence="1 3" key="1">
    <citation type="submission" date="2013-03" db="EMBL/GenBank/DDBJ databases">
        <title>The Genome Sequence of Enterococcus avium ATCC_14025 (Illumina only assembly).</title>
        <authorList>
            <consortium name="The Broad Institute Genomics Platform"/>
            <consortium name="The Broad Institute Genome Sequencing Center for Infectious Disease"/>
            <person name="Earl A."/>
            <person name="Russ C."/>
            <person name="Gilmore M."/>
            <person name="Surin D."/>
            <person name="Walker B."/>
            <person name="Young S."/>
            <person name="Zeng Q."/>
            <person name="Gargeya S."/>
            <person name="Fitzgerald M."/>
            <person name="Haas B."/>
            <person name="Abouelleil A."/>
            <person name="Allen A.W."/>
            <person name="Alvarado L."/>
            <person name="Arachchi H.M."/>
            <person name="Berlin A.M."/>
            <person name="Chapman S.B."/>
            <person name="Gainer-Dewar J."/>
            <person name="Goldberg J."/>
            <person name="Griggs A."/>
            <person name="Gujja S."/>
            <person name="Hansen M."/>
            <person name="Howarth C."/>
            <person name="Imamovic A."/>
            <person name="Ireland A."/>
            <person name="Larimer J."/>
            <person name="McCowan C."/>
            <person name="Murphy C."/>
            <person name="Pearson M."/>
            <person name="Poon T.W."/>
            <person name="Priest M."/>
            <person name="Roberts A."/>
            <person name="Saif S."/>
            <person name="Shea T."/>
            <person name="Sisk P."/>
            <person name="Sykes S."/>
            <person name="Wortman J."/>
            <person name="Nusbaum C."/>
            <person name="Birren B."/>
        </authorList>
    </citation>
    <scope>NUCLEOTIDE SEQUENCE [LARGE SCALE GENOMIC DNA]</scope>
    <source>
        <strain evidence="1 3">ATCC 14025</strain>
    </source>
</reference>
<evidence type="ECO:0008006" key="5">
    <source>
        <dbReference type="Google" id="ProtNLM"/>
    </source>
</evidence>
<reference evidence="2 4" key="2">
    <citation type="submission" date="2013-03" db="EMBL/GenBank/DDBJ databases">
        <title>The Genome Sequence of Enterococcus avium ATCC_14025 (PacBio/Illumina hybrid assembly).</title>
        <authorList>
            <consortium name="The Broad Institute Genomics Platform"/>
            <consortium name="The Broad Institute Genome Sequencing Center for Infectious Disease"/>
            <person name="Earl A."/>
            <person name="Russ C."/>
            <person name="Gilmore M."/>
            <person name="Surin D."/>
            <person name="Walker B."/>
            <person name="Young S."/>
            <person name="Zeng Q."/>
            <person name="Gargeya S."/>
            <person name="Fitzgerald M."/>
            <person name="Haas B."/>
            <person name="Abouelleil A."/>
            <person name="Allen A.W."/>
            <person name="Alvarado L."/>
            <person name="Arachchi H.M."/>
            <person name="Berlin A.M."/>
            <person name="Chapman S.B."/>
            <person name="Gainer-Dewar J."/>
            <person name="Goldberg J."/>
            <person name="Griggs A."/>
            <person name="Gujja S."/>
            <person name="Hansen M."/>
            <person name="Howarth C."/>
            <person name="Imamovic A."/>
            <person name="Ireland A."/>
            <person name="Larimer J."/>
            <person name="McCowan C."/>
            <person name="Murphy C."/>
            <person name="Pearson M."/>
            <person name="Poon T.W."/>
            <person name="Priest M."/>
            <person name="Roberts A."/>
            <person name="Saif S."/>
            <person name="Shea T."/>
            <person name="Sisk P."/>
            <person name="Sykes S."/>
            <person name="Wortman J."/>
            <person name="Nusbaum C."/>
            <person name="Birren B."/>
        </authorList>
    </citation>
    <scope>NUCLEOTIDE SEQUENCE [LARGE SCALE GENOMIC DNA]</scope>
    <source>
        <strain evidence="2 4">ATCC 14025</strain>
    </source>
</reference>
<gene>
    <name evidence="2" type="ORF">I570_00491</name>
    <name evidence="1" type="ORF">OMU_01777</name>
</gene>
<sequence length="32" mass="3869">MEELNKDTKLTKFTRNQKKSIDLLILINYMLI</sequence>
<evidence type="ECO:0000313" key="1">
    <source>
        <dbReference type="EMBL" id="EOT47408.1"/>
    </source>
</evidence>
<name>A0AAV3J4P7_ENTAV</name>
<protein>
    <recommendedName>
        <fullName evidence="5">Transposase</fullName>
    </recommendedName>
</protein>
<dbReference type="EMBL" id="ASWL01000001">
    <property type="protein sequence ID" value="EOU26735.1"/>
    <property type="molecule type" value="Genomic_DNA"/>
</dbReference>
<evidence type="ECO:0000313" key="2">
    <source>
        <dbReference type="EMBL" id="EOU26735.1"/>
    </source>
</evidence>
<accession>A0AAV3J4P7</accession>
<evidence type="ECO:0000313" key="3">
    <source>
        <dbReference type="Proteomes" id="UP000014104"/>
    </source>
</evidence>
<evidence type="ECO:0000313" key="4">
    <source>
        <dbReference type="Proteomes" id="UP000014107"/>
    </source>
</evidence>
<keyword evidence="3" id="KW-1185">Reference proteome</keyword>
<organism evidence="2 4">
    <name type="scientific">Enterococcus avium ATCC 14025</name>
    <dbReference type="NCBI Taxonomy" id="1140002"/>
    <lineage>
        <taxon>Bacteria</taxon>
        <taxon>Bacillati</taxon>
        <taxon>Bacillota</taxon>
        <taxon>Bacilli</taxon>
        <taxon>Lactobacillales</taxon>
        <taxon>Enterococcaceae</taxon>
        <taxon>Enterococcus</taxon>
    </lineage>
</organism>
<dbReference type="AlphaFoldDB" id="A0AAV3J4P7"/>
<dbReference type="EMBL" id="AHYV01000013">
    <property type="protein sequence ID" value="EOT47408.1"/>
    <property type="molecule type" value="Genomic_DNA"/>
</dbReference>
<comment type="caution">
    <text evidence="2">The sequence shown here is derived from an EMBL/GenBank/DDBJ whole genome shotgun (WGS) entry which is preliminary data.</text>
</comment>
<proteinExistence type="predicted"/>
<dbReference type="Proteomes" id="UP000014104">
    <property type="component" value="Unassembled WGS sequence"/>
</dbReference>
<dbReference type="Proteomes" id="UP000014107">
    <property type="component" value="Unassembled WGS sequence"/>
</dbReference>